<evidence type="ECO:0000256" key="6">
    <source>
        <dbReference type="ARBA" id="ARBA00023082"/>
    </source>
</evidence>
<organism evidence="11">
    <name type="scientific">marine metagenome</name>
    <dbReference type="NCBI Taxonomy" id="408172"/>
    <lineage>
        <taxon>unclassified sequences</taxon>
        <taxon>metagenomes</taxon>
        <taxon>ecological metagenomes</taxon>
    </lineage>
</organism>
<accession>A0A381SGE5</accession>
<keyword evidence="4" id="KW-0548">Nucleotidyltransferase</keyword>
<evidence type="ECO:0000313" key="11">
    <source>
        <dbReference type="EMBL" id="SVA00263.1"/>
    </source>
</evidence>
<evidence type="ECO:0000256" key="3">
    <source>
        <dbReference type="ARBA" id="ARBA00022679"/>
    </source>
</evidence>
<dbReference type="InterPro" id="IPR000394">
    <property type="entry name" value="RNA_pol_sigma_54"/>
</dbReference>
<evidence type="ECO:0000256" key="7">
    <source>
        <dbReference type="ARBA" id="ARBA00023125"/>
    </source>
</evidence>
<dbReference type="GO" id="GO:0001216">
    <property type="term" value="F:DNA-binding transcription activator activity"/>
    <property type="evidence" value="ECO:0007669"/>
    <property type="project" value="InterPro"/>
</dbReference>
<evidence type="ECO:0008006" key="12">
    <source>
        <dbReference type="Google" id="ProtNLM"/>
    </source>
</evidence>
<evidence type="ECO:0000259" key="10">
    <source>
        <dbReference type="Pfam" id="PF04963"/>
    </source>
</evidence>
<dbReference type="GO" id="GO:0003677">
    <property type="term" value="F:DNA binding"/>
    <property type="evidence" value="ECO:0007669"/>
    <property type="project" value="UniProtKB-KW"/>
</dbReference>
<dbReference type="InterPro" id="IPR007046">
    <property type="entry name" value="RNA_pol_sigma_54_core-bd"/>
</dbReference>
<dbReference type="Pfam" id="PF04552">
    <property type="entry name" value="Sigma54_DBD"/>
    <property type="match status" value="1"/>
</dbReference>
<keyword evidence="6" id="KW-0731">Sigma factor</keyword>
<dbReference type="PANTHER" id="PTHR32248:SF4">
    <property type="entry name" value="RNA POLYMERASE SIGMA-54 FACTOR"/>
    <property type="match status" value="1"/>
</dbReference>
<dbReference type="InterPro" id="IPR038709">
    <property type="entry name" value="RpoN_core-bd_sf"/>
</dbReference>
<reference evidence="11" key="1">
    <citation type="submission" date="2018-05" db="EMBL/GenBank/DDBJ databases">
        <authorList>
            <person name="Lanie J.A."/>
            <person name="Ng W.-L."/>
            <person name="Kazmierczak K.M."/>
            <person name="Andrzejewski T.M."/>
            <person name="Davidsen T.M."/>
            <person name="Wayne K.J."/>
            <person name="Tettelin H."/>
            <person name="Glass J.I."/>
            <person name="Rusch D."/>
            <person name="Podicherti R."/>
            <person name="Tsui H.-C.T."/>
            <person name="Winkler M.E."/>
        </authorList>
    </citation>
    <scope>NUCLEOTIDE SEQUENCE</scope>
</reference>
<feature type="domain" description="RNA polymerase sigma factor 54 DNA-binding" evidence="9">
    <location>
        <begin position="327"/>
        <end position="485"/>
    </location>
</feature>
<dbReference type="NCBIfam" id="NF009118">
    <property type="entry name" value="PRK12469.1"/>
    <property type="match status" value="1"/>
</dbReference>
<dbReference type="PRINTS" id="PR00045">
    <property type="entry name" value="SIGMA54FCT"/>
</dbReference>
<keyword evidence="2" id="KW-0240">DNA-directed RNA polymerase</keyword>
<dbReference type="GO" id="GO:0016987">
    <property type="term" value="F:sigma factor activity"/>
    <property type="evidence" value="ECO:0007669"/>
    <property type="project" value="UniProtKB-KW"/>
</dbReference>
<proteinExistence type="inferred from homology"/>
<comment type="similarity">
    <text evidence="1">Belongs to the sigma-54 factor family.</text>
</comment>
<dbReference type="PIRSF" id="PIRSF000774">
    <property type="entry name" value="RpoN"/>
    <property type="match status" value="1"/>
</dbReference>
<keyword evidence="3" id="KW-0808">Transferase</keyword>
<dbReference type="AlphaFoldDB" id="A0A381SGE5"/>
<keyword evidence="5" id="KW-0805">Transcription regulation</keyword>
<keyword evidence="8" id="KW-0804">Transcription</keyword>
<dbReference type="GO" id="GO:0016779">
    <property type="term" value="F:nucleotidyltransferase activity"/>
    <property type="evidence" value="ECO:0007669"/>
    <property type="project" value="UniProtKB-KW"/>
</dbReference>
<keyword evidence="7" id="KW-0238">DNA-binding</keyword>
<feature type="domain" description="RNA polymerase sigma factor 54 core-binding" evidence="10">
    <location>
        <begin position="121"/>
        <end position="313"/>
    </location>
</feature>
<gene>
    <name evidence="11" type="ORF">METZ01_LOCUS53117</name>
</gene>
<sequence>MRQIPSIKTRQRFKATPQLRNAIRLLQLSGSELQLEIQQAIETNALLEIENNNPQQFVDEVVDTNAQPYNESIRSDSDWPNDTRIEDQDDLYAGEDSGIDRYWLPAHERSDIDRSRVDAYEVADHSASLSDHLTQQIDFASLTVVQDAIAQAIIDSINDDGMLQNSLVEIAASLRPVVNASLVEMEKVLKVIQDLDPPGVGSRNLQECLLIQLRLLPKDSYSKRVAIQVLANHFEFLASQDFDRLSRILNIPTKDLLEAVDLVRSLNPRPGSAIDSALTEYVTPDVIVREDNGRWLVELNPDVTPRVRINPIYDQPSTTSTKFRSNDYVRENLRNAKLFLQGVEHRNSTLANVSRCIVEHQHGFLEQGLSAMKPLSLANISSKLDIHVSTVSRITSRKYLLTPRGLFPLKYFFSKTISTTDGEPVASIAVQELIRNIIDREEKQDPLSDNSISKLLASDGMKIARRTVTKYREIMAIPTSNKRKKHYWALGIQVRRNKMGGSKSTER</sequence>
<dbReference type="Gene3D" id="1.10.10.60">
    <property type="entry name" value="Homeodomain-like"/>
    <property type="match status" value="1"/>
</dbReference>
<dbReference type="GO" id="GO:0000428">
    <property type="term" value="C:DNA-directed RNA polymerase complex"/>
    <property type="evidence" value="ECO:0007669"/>
    <property type="project" value="UniProtKB-KW"/>
</dbReference>
<dbReference type="InterPro" id="IPR007634">
    <property type="entry name" value="RNA_pol_sigma_54_DNA-bd"/>
</dbReference>
<dbReference type="EMBL" id="UINC01002783">
    <property type="protein sequence ID" value="SVA00263.1"/>
    <property type="molecule type" value="Genomic_DNA"/>
</dbReference>
<dbReference type="PANTHER" id="PTHR32248">
    <property type="entry name" value="RNA POLYMERASE SIGMA-54 FACTOR"/>
    <property type="match status" value="1"/>
</dbReference>
<evidence type="ECO:0000256" key="8">
    <source>
        <dbReference type="ARBA" id="ARBA00023163"/>
    </source>
</evidence>
<name>A0A381SGE5_9ZZZZ</name>
<evidence type="ECO:0000256" key="5">
    <source>
        <dbReference type="ARBA" id="ARBA00023015"/>
    </source>
</evidence>
<dbReference type="Pfam" id="PF04963">
    <property type="entry name" value="Sigma54_CBD"/>
    <property type="match status" value="1"/>
</dbReference>
<dbReference type="Pfam" id="PF00309">
    <property type="entry name" value="Sigma54_AID"/>
    <property type="match status" value="1"/>
</dbReference>
<evidence type="ECO:0000256" key="1">
    <source>
        <dbReference type="ARBA" id="ARBA00008798"/>
    </source>
</evidence>
<evidence type="ECO:0000256" key="2">
    <source>
        <dbReference type="ARBA" id="ARBA00022478"/>
    </source>
</evidence>
<dbReference type="PROSITE" id="PS50044">
    <property type="entry name" value="SIGMA54_3"/>
    <property type="match status" value="1"/>
</dbReference>
<dbReference type="PROSITE" id="PS00718">
    <property type="entry name" value="SIGMA54_2"/>
    <property type="match status" value="1"/>
</dbReference>
<dbReference type="Gene3D" id="1.10.10.1330">
    <property type="entry name" value="RNA polymerase sigma-54 factor, core-binding domain"/>
    <property type="match status" value="1"/>
</dbReference>
<dbReference type="GO" id="GO:0006352">
    <property type="term" value="P:DNA-templated transcription initiation"/>
    <property type="evidence" value="ECO:0007669"/>
    <property type="project" value="InterPro"/>
</dbReference>
<evidence type="ECO:0000256" key="4">
    <source>
        <dbReference type="ARBA" id="ARBA00022695"/>
    </source>
</evidence>
<evidence type="ECO:0000259" key="9">
    <source>
        <dbReference type="Pfam" id="PF04552"/>
    </source>
</evidence>
<dbReference type="NCBIfam" id="TIGR02395">
    <property type="entry name" value="rpoN_sigma"/>
    <property type="match status" value="1"/>
</dbReference>
<protein>
    <recommendedName>
        <fullName evidence="12">RNA polymerase sigma-54 factor</fullName>
    </recommendedName>
</protein>